<dbReference type="Proteomes" id="UP001144036">
    <property type="component" value="Unassembled WGS sequence"/>
</dbReference>
<dbReference type="PANTHER" id="PTHR43557">
    <property type="entry name" value="APOPTOSIS-INDUCING FACTOR 1"/>
    <property type="match status" value="1"/>
</dbReference>
<name>A0ABT4SF88_9ACTN</name>
<dbReference type="InterPro" id="IPR016156">
    <property type="entry name" value="FAD/NAD-linked_Rdtase_dimer_sf"/>
</dbReference>
<dbReference type="InterPro" id="IPR050446">
    <property type="entry name" value="FAD-oxidoreductase/Apoptosis"/>
</dbReference>
<feature type="domain" description="FAD/NAD(P)-binding" evidence="5">
    <location>
        <begin position="7"/>
        <end position="291"/>
    </location>
</feature>
<dbReference type="EMBL" id="JAPNNL010000084">
    <property type="protein sequence ID" value="MDA0635873.1"/>
    <property type="molecule type" value="Genomic_DNA"/>
</dbReference>
<evidence type="ECO:0000259" key="5">
    <source>
        <dbReference type="Pfam" id="PF07992"/>
    </source>
</evidence>
<comment type="caution">
    <text evidence="6">The sequence shown here is derived from an EMBL/GenBank/DDBJ whole genome shotgun (WGS) entry which is preliminary data.</text>
</comment>
<reference evidence="6" key="1">
    <citation type="submission" date="2022-11" db="EMBL/GenBank/DDBJ databases">
        <title>Nonomuraea corallina sp. nov., a new species of the genus Nonomuraea isolated from sea side sediment in Thai sea.</title>
        <authorList>
            <person name="Ngamcharungchit C."/>
            <person name="Matsumoto A."/>
            <person name="Suriyachadkun C."/>
            <person name="Panbangred W."/>
            <person name="Inahashi Y."/>
            <person name="Intra B."/>
        </authorList>
    </citation>
    <scope>NUCLEOTIDE SEQUENCE</scope>
    <source>
        <strain evidence="6">MCN248</strain>
    </source>
</reference>
<evidence type="ECO:0000256" key="3">
    <source>
        <dbReference type="ARBA" id="ARBA00022827"/>
    </source>
</evidence>
<dbReference type="PANTHER" id="PTHR43557:SF2">
    <property type="entry name" value="RIESKE DOMAIN-CONTAINING PROTEIN-RELATED"/>
    <property type="match status" value="1"/>
</dbReference>
<keyword evidence="7" id="KW-1185">Reference proteome</keyword>
<dbReference type="InterPro" id="IPR036188">
    <property type="entry name" value="FAD/NAD-bd_sf"/>
</dbReference>
<keyword evidence="2" id="KW-0285">Flavoprotein</keyword>
<proteinExistence type="predicted"/>
<evidence type="ECO:0000256" key="2">
    <source>
        <dbReference type="ARBA" id="ARBA00022630"/>
    </source>
</evidence>
<dbReference type="Gene3D" id="3.50.50.60">
    <property type="entry name" value="FAD/NAD(P)-binding domain"/>
    <property type="match status" value="2"/>
</dbReference>
<dbReference type="PRINTS" id="PR00368">
    <property type="entry name" value="FADPNR"/>
</dbReference>
<dbReference type="PRINTS" id="PR00469">
    <property type="entry name" value="PNDRDTASEII"/>
</dbReference>
<sequence>MSAPIGRVVVVGNGIAGLTAAHQLRECGFDGELTVVGDEPYPAYSRPALSKALLLDGVDRSAHELAPATHGAVELLGVRARGLDAERRLVTLDDGVVLPYDGLVIATGARARRLSGLPEEHTLRGLDDALALRERLAGRPSVVVAGGGPLGMEIASACLAAGCAVTLVSQGVPLAGHLGPYLAEVFVKAALDRGLTIAETGAGRIERGAGGVRVVLEDGAVVEAELLVSAAGDVPNTEWLAGAGLAAGGVVRVDGRGLARPGVAAVGDLAAFPTPYGLRRVPLWNSAIEQAKVAAAALVRGDEAPPLRFQPYFWTEQFGLSLKAAGYLPVRGEPEYVEGEPGGPGLMRWSREGGSGTAVALNHRVPIPRLRRVSRAAA</sequence>
<dbReference type="RefSeq" id="WP_270156734.1">
    <property type="nucleotide sequence ID" value="NZ_JAPNNL010000084.1"/>
</dbReference>
<dbReference type="SUPFAM" id="SSF51905">
    <property type="entry name" value="FAD/NAD(P)-binding domain"/>
    <property type="match status" value="2"/>
</dbReference>
<gene>
    <name evidence="6" type="ORF">OUY22_20830</name>
</gene>
<organism evidence="6 7">
    <name type="scientific">Nonomuraea corallina</name>
    <dbReference type="NCBI Taxonomy" id="2989783"/>
    <lineage>
        <taxon>Bacteria</taxon>
        <taxon>Bacillati</taxon>
        <taxon>Actinomycetota</taxon>
        <taxon>Actinomycetes</taxon>
        <taxon>Streptosporangiales</taxon>
        <taxon>Streptosporangiaceae</taxon>
        <taxon>Nonomuraea</taxon>
    </lineage>
</organism>
<evidence type="ECO:0000256" key="1">
    <source>
        <dbReference type="ARBA" id="ARBA00001974"/>
    </source>
</evidence>
<accession>A0ABT4SF88</accession>
<comment type="cofactor">
    <cofactor evidence="1">
        <name>FAD</name>
        <dbReference type="ChEBI" id="CHEBI:57692"/>
    </cofactor>
</comment>
<evidence type="ECO:0000256" key="4">
    <source>
        <dbReference type="ARBA" id="ARBA00023002"/>
    </source>
</evidence>
<evidence type="ECO:0000313" key="6">
    <source>
        <dbReference type="EMBL" id="MDA0635873.1"/>
    </source>
</evidence>
<dbReference type="InterPro" id="IPR023753">
    <property type="entry name" value="FAD/NAD-binding_dom"/>
</dbReference>
<keyword evidence="4" id="KW-0560">Oxidoreductase</keyword>
<protein>
    <submittedName>
        <fullName evidence="6">FAD/NAD(P)-binding oxidoreductase</fullName>
    </submittedName>
</protein>
<evidence type="ECO:0000313" key="7">
    <source>
        <dbReference type="Proteomes" id="UP001144036"/>
    </source>
</evidence>
<dbReference type="SUPFAM" id="SSF55424">
    <property type="entry name" value="FAD/NAD-linked reductases, dimerisation (C-terminal) domain"/>
    <property type="match status" value="1"/>
</dbReference>
<keyword evidence="3" id="KW-0274">FAD</keyword>
<dbReference type="Pfam" id="PF07992">
    <property type="entry name" value="Pyr_redox_2"/>
    <property type="match status" value="1"/>
</dbReference>